<comment type="caution">
    <text evidence="3">The sequence shown here is derived from an EMBL/GenBank/DDBJ whole genome shotgun (WGS) entry which is preliminary data.</text>
</comment>
<accession>A0A437M7U3</accession>
<feature type="compositionally biased region" description="Low complexity" evidence="1">
    <location>
        <begin position="53"/>
        <end position="66"/>
    </location>
</feature>
<organism evidence="3 4">
    <name type="scientific">Sphingomonas crocodyli</name>
    <dbReference type="NCBI Taxonomy" id="1979270"/>
    <lineage>
        <taxon>Bacteria</taxon>
        <taxon>Pseudomonadati</taxon>
        <taxon>Pseudomonadota</taxon>
        <taxon>Alphaproteobacteria</taxon>
        <taxon>Sphingomonadales</taxon>
        <taxon>Sphingomonadaceae</taxon>
        <taxon>Sphingomonas</taxon>
    </lineage>
</organism>
<dbReference type="AlphaFoldDB" id="A0A437M7U3"/>
<evidence type="ECO:0000256" key="1">
    <source>
        <dbReference type="SAM" id="MobiDB-lite"/>
    </source>
</evidence>
<evidence type="ECO:0000256" key="2">
    <source>
        <dbReference type="SAM" id="Phobius"/>
    </source>
</evidence>
<dbReference type="OrthoDB" id="7585812at2"/>
<sequence>MRQFEKPSDQNRYESLRASLMMLCFGLGVLAFLIVIGRSEWFHLRPASGTAAAMANAGSHAGSNATEHASAHAGDLPGEDGVEIR</sequence>
<gene>
    <name evidence="3" type="ORF">EOD43_07975</name>
</gene>
<dbReference type="EMBL" id="SACN01000001">
    <property type="protein sequence ID" value="RVT93791.1"/>
    <property type="molecule type" value="Genomic_DNA"/>
</dbReference>
<feature type="region of interest" description="Disordered" evidence="1">
    <location>
        <begin position="53"/>
        <end position="85"/>
    </location>
</feature>
<feature type="transmembrane region" description="Helical" evidence="2">
    <location>
        <begin position="20"/>
        <end position="37"/>
    </location>
</feature>
<keyword evidence="2" id="KW-0472">Membrane</keyword>
<evidence type="ECO:0000313" key="3">
    <source>
        <dbReference type="EMBL" id="RVT93791.1"/>
    </source>
</evidence>
<proteinExistence type="predicted"/>
<evidence type="ECO:0000313" key="4">
    <source>
        <dbReference type="Proteomes" id="UP000282971"/>
    </source>
</evidence>
<reference evidence="3 4" key="1">
    <citation type="submission" date="2019-01" db="EMBL/GenBank/DDBJ databases">
        <authorList>
            <person name="Chen W.-M."/>
        </authorList>
    </citation>
    <scope>NUCLEOTIDE SEQUENCE [LARGE SCALE GENOMIC DNA]</scope>
    <source>
        <strain evidence="3 4">CCP-7</strain>
    </source>
</reference>
<keyword evidence="4" id="KW-1185">Reference proteome</keyword>
<name>A0A437M7U3_9SPHN</name>
<keyword evidence="2" id="KW-1133">Transmembrane helix</keyword>
<dbReference type="Proteomes" id="UP000282971">
    <property type="component" value="Unassembled WGS sequence"/>
</dbReference>
<protein>
    <submittedName>
        <fullName evidence="3">Uncharacterized protein</fullName>
    </submittedName>
</protein>
<keyword evidence="2" id="KW-0812">Transmembrane</keyword>
<dbReference type="RefSeq" id="WP_127742765.1">
    <property type="nucleotide sequence ID" value="NZ_SACN01000001.1"/>
</dbReference>